<evidence type="ECO:0000313" key="1">
    <source>
        <dbReference type="EMBL" id="RIB28182.1"/>
    </source>
</evidence>
<organism evidence="1 2">
    <name type="scientific">Gigaspora rosea</name>
    <dbReference type="NCBI Taxonomy" id="44941"/>
    <lineage>
        <taxon>Eukaryota</taxon>
        <taxon>Fungi</taxon>
        <taxon>Fungi incertae sedis</taxon>
        <taxon>Mucoromycota</taxon>
        <taxon>Glomeromycotina</taxon>
        <taxon>Glomeromycetes</taxon>
        <taxon>Diversisporales</taxon>
        <taxon>Gigasporaceae</taxon>
        <taxon>Gigaspora</taxon>
    </lineage>
</organism>
<sequence>MNCMKKLIVHICYLLASLNNTKINSFKFDVVFYLDSVSTSNEMLDMMASLGVTTTSRAVDIRKKALDAHEEYVENALSKFSAHMATIIANPCLMLAIPRNGAFNPKFIDDELIIKHLDEWFIINLGIPYHECVRGCIGKCSNNELMERLTLHSYNDRLVEKEGGRHIQNVILFDFVEGNLKSVEDYTKALRIVHNQELMQEYLSNHVLPVVADWPGQFFICKAIIHQLLLNNQIIPPFVTSFIPIMGPLHVSLNSRELVFLKNSFLFNDIYKGIFGKKKKLGNKPRP</sequence>
<reference evidence="1 2" key="1">
    <citation type="submission" date="2018-06" db="EMBL/GenBank/DDBJ databases">
        <title>Comparative genomics reveals the genomic features of Rhizophagus irregularis, R. cerebriforme, R. diaphanum and Gigaspora rosea, and their symbiotic lifestyle signature.</title>
        <authorList>
            <person name="Morin E."/>
            <person name="San Clemente H."/>
            <person name="Chen E.C.H."/>
            <person name="De La Providencia I."/>
            <person name="Hainaut M."/>
            <person name="Kuo A."/>
            <person name="Kohler A."/>
            <person name="Murat C."/>
            <person name="Tang N."/>
            <person name="Roy S."/>
            <person name="Loubradou J."/>
            <person name="Henrissat B."/>
            <person name="Grigoriev I.V."/>
            <person name="Corradi N."/>
            <person name="Roux C."/>
            <person name="Martin F.M."/>
        </authorList>
    </citation>
    <scope>NUCLEOTIDE SEQUENCE [LARGE SCALE GENOMIC DNA]</scope>
    <source>
        <strain evidence="1 2">DAOM 194757</strain>
    </source>
</reference>
<keyword evidence="2" id="KW-1185">Reference proteome</keyword>
<comment type="caution">
    <text evidence="1">The sequence shown here is derived from an EMBL/GenBank/DDBJ whole genome shotgun (WGS) entry which is preliminary data.</text>
</comment>
<dbReference type="EMBL" id="QKWP01000074">
    <property type="protein sequence ID" value="RIB28182.1"/>
    <property type="molecule type" value="Genomic_DNA"/>
</dbReference>
<dbReference type="AlphaFoldDB" id="A0A397W2A5"/>
<dbReference type="OrthoDB" id="5988884at2759"/>
<dbReference type="Proteomes" id="UP000266673">
    <property type="component" value="Unassembled WGS sequence"/>
</dbReference>
<proteinExistence type="predicted"/>
<accession>A0A397W2A5</accession>
<name>A0A397W2A5_9GLOM</name>
<gene>
    <name evidence="1" type="ORF">C2G38_1576257</name>
</gene>
<evidence type="ECO:0000313" key="2">
    <source>
        <dbReference type="Proteomes" id="UP000266673"/>
    </source>
</evidence>
<protein>
    <submittedName>
        <fullName evidence="1">Uncharacterized protein</fullName>
    </submittedName>
</protein>